<evidence type="ECO:0000313" key="3">
    <source>
        <dbReference type="Proteomes" id="UP000663827"/>
    </source>
</evidence>
<comment type="caution">
    <text evidence="2">The sequence shown here is derived from an EMBL/GenBank/DDBJ whole genome shotgun (WGS) entry which is preliminary data.</text>
</comment>
<name>A0A8H3E108_9AGAM</name>
<dbReference type="Proteomes" id="UP000663827">
    <property type="component" value="Unassembled WGS sequence"/>
</dbReference>
<dbReference type="AlphaFoldDB" id="A0A8H3E108"/>
<dbReference type="Proteomes" id="UP000663850">
    <property type="component" value="Unassembled WGS sequence"/>
</dbReference>
<dbReference type="EMBL" id="CAJMWZ010006716">
    <property type="protein sequence ID" value="CAE6526700.1"/>
    <property type="molecule type" value="Genomic_DNA"/>
</dbReference>
<gene>
    <name evidence="1" type="ORF">RDB_LOCUS124816</name>
    <name evidence="2" type="ORF">RDB_LOCUS86261</name>
</gene>
<evidence type="ECO:0000313" key="1">
    <source>
        <dbReference type="EMBL" id="CAE6526700.1"/>
    </source>
</evidence>
<evidence type="ECO:0000313" key="2">
    <source>
        <dbReference type="EMBL" id="CAE7148749.1"/>
    </source>
</evidence>
<protein>
    <submittedName>
        <fullName evidence="2">Uncharacterized protein</fullName>
    </submittedName>
</protein>
<accession>A0A8H3E108</accession>
<dbReference type="EMBL" id="CAJNJQ010001763">
    <property type="protein sequence ID" value="CAE7148749.1"/>
    <property type="molecule type" value="Genomic_DNA"/>
</dbReference>
<sequence>MNSFTQESSESKLVSVLTFQEHIIGRIGVHAKTVESAGLGSVETIAAELYSTLSRVWESIREDYTSEAMCNIGSLSRICTRLYEAYGDSDYKSQLDIWSDSVGLAHIRFVTDLTDYRDEQGHQLFQAFPLFPFLKFMGQNYIARGQSEQEAYQKSSSRIPLAQLDLRPESITYHFDYRGDGSVIAKPFFVGYGDCVQLINGEVVGWGTSRASAEEMAAGRLLCSGRYCYYN</sequence>
<proteinExistence type="predicted"/>
<organism evidence="2 3">
    <name type="scientific">Rhizoctonia solani</name>
    <dbReference type="NCBI Taxonomy" id="456999"/>
    <lineage>
        <taxon>Eukaryota</taxon>
        <taxon>Fungi</taxon>
        <taxon>Dikarya</taxon>
        <taxon>Basidiomycota</taxon>
        <taxon>Agaricomycotina</taxon>
        <taxon>Agaricomycetes</taxon>
        <taxon>Cantharellales</taxon>
        <taxon>Ceratobasidiaceae</taxon>
        <taxon>Rhizoctonia</taxon>
    </lineage>
</organism>
<reference evidence="2" key="1">
    <citation type="submission" date="2021-01" db="EMBL/GenBank/DDBJ databases">
        <authorList>
            <person name="Kaushik A."/>
        </authorList>
    </citation>
    <scope>NUCLEOTIDE SEQUENCE</scope>
    <source>
        <strain evidence="2">AG5</strain>
        <strain evidence="1">Type strain: AG8-Rh-89/</strain>
    </source>
</reference>